<dbReference type="PROSITE" id="PS51257">
    <property type="entry name" value="PROKAR_LIPOPROTEIN"/>
    <property type="match status" value="1"/>
</dbReference>
<dbReference type="RefSeq" id="WP_240589982.1">
    <property type="nucleotide sequence ID" value="NZ_JAKUDL010000001.1"/>
</dbReference>
<sequence>MRALVLGLAAVAVLGGCASQVDTSRQCGWVSGYQDPPENERLYRAIVTHLNGTPVISRPNYQLAPGSYEFTLVELIDAVDLRVAPEAHQKKTLKVDVVANTRYHFAARFKDDKRYFGKDADFWEPVIWQTEAAECEIETP</sequence>
<proteinExistence type="predicted"/>
<organism evidence="1 2">
    <name type="scientific">Shewanella zhuhaiensis</name>
    <dbReference type="NCBI Taxonomy" id="2919576"/>
    <lineage>
        <taxon>Bacteria</taxon>
        <taxon>Pseudomonadati</taxon>
        <taxon>Pseudomonadota</taxon>
        <taxon>Gammaproteobacteria</taxon>
        <taxon>Alteromonadales</taxon>
        <taxon>Shewanellaceae</taxon>
        <taxon>Shewanella</taxon>
    </lineage>
</organism>
<evidence type="ECO:0008006" key="3">
    <source>
        <dbReference type="Google" id="ProtNLM"/>
    </source>
</evidence>
<gene>
    <name evidence="1" type="ORF">MJ923_03975</name>
</gene>
<name>A0AAJ1BGK8_9GAMM</name>
<protein>
    <recommendedName>
        <fullName evidence="3">Lipoprotein</fullName>
    </recommendedName>
</protein>
<accession>A0AAJ1BGK8</accession>
<dbReference type="EMBL" id="JAKUDL010000001">
    <property type="protein sequence ID" value="MCH4293459.1"/>
    <property type="molecule type" value="Genomic_DNA"/>
</dbReference>
<keyword evidence="2" id="KW-1185">Reference proteome</keyword>
<comment type="caution">
    <text evidence="1">The sequence shown here is derived from an EMBL/GenBank/DDBJ whole genome shotgun (WGS) entry which is preliminary data.</text>
</comment>
<evidence type="ECO:0000313" key="2">
    <source>
        <dbReference type="Proteomes" id="UP001297581"/>
    </source>
</evidence>
<reference evidence="1 2" key="1">
    <citation type="submission" date="2022-02" db="EMBL/GenBank/DDBJ databases">
        <title>The genome sequence of Shewanella sp. 3B26.</title>
        <authorList>
            <person name="Du J."/>
        </authorList>
    </citation>
    <scope>NUCLEOTIDE SEQUENCE [LARGE SCALE GENOMIC DNA]</scope>
    <source>
        <strain evidence="1 2">3B26</strain>
    </source>
</reference>
<dbReference type="AlphaFoldDB" id="A0AAJ1BGK8"/>
<evidence type="ECO:0000313" key="1">
    <source>
        <dbReference type="EMBL" id="MCH4293459.1"/>
    </source>
</evidence>
<dbReference type="Proteomes" id="UP001297581">
    <property type="component" value="Unassembled WGS sequence"/>
</dbReference>